<dbReference type="InterPro" id="IPR011055">
    <property type="entry name" value="Dup_hybrid_motif"/>
</dbReference>
<accession>A0A225SWM9</accession>
<organism evidence="5 6">
    <name type="scientific">Herbaspirillum aquaticum</name>
    <dbReference type="NCBI Taxonomy" id="568783"/>
    <lineage>
        <taxon>Bacteria</taxon>
        <taxon>Pseudomonadati</taxon>
        <taxon>Pseudomonadota</taxon>
        <taxon>Betaproteobacteria</taxon>
        <taxon>Burkholderiales</taxon>
        <taxon>Oxalobacteraceae</taxon>
        <taxon>Herbaspirillum</taxon>
    </lineage>
</organism>
<evidence type="ECO:0000256" key="2">
    <source>
        <dbReference type="SAM" id="MobiDB-lite"/>
    </source>
</evidence>
<dbReference type="AlphaFoldDB" id="A0A225SWM9"/>
<dbReference type="InterPro" id="IPR050570">
    <property type="entry name" value="Cell_wall_metabolism_enzyme"/>
</dbReference>
<proteinExistence type="inferred from homology"/>
<evidence type="ECO:0000313" key="6">
    <source>
        <dbReference type="Proteomes" id="UP000214747"/>
    </source>
</evidence>
<evidence type="ECO:0000313" key="5">
    <source>
        <dbReference type="EMBL" id="OWY34076.1"/>
    </source>
</evidence>
<dbReference type="Gene3D" id="3.10.350.10">
    <property type="entry name" value="LysM domain"/>
    <property type="match status" value="1"/>
</dbReference>
<keyword evidence="3" id="KW-0732">Signal</keyword>
<dbReference type="GO" id="GO:0004222">
    <property type="term" value="F:metalloendopeptidase activity"/>
    <property type="evidence" value="ECO:0007669"/>
    <property type="project" value="TreeGrafter"/>
</dbReference>
<feature type="compositionally biased region" description="Polar residues" evidence="2">
    <location>
        <begin position="89"/>
        <end position="102"/>
    </location>
</feature>
<protein>
    <submittedName>
        <fullName evidence="5">NlpD lipoprotein</fullName>
    </submittedName>
</protein>
<dbReference type="InterPro" id="IPR016047">
    <property type="entry name" value="M23ase_b-sheet_dom"/>
</dbReference>
<dbReference type="PANTHER" id="PTHR21666:SF263">
    <property type="entry name" value="MUREIN HYDROLASE ACTIVATOR NLPD"/>
    <property type="match status" value="1"/>
</dbReference>
<dbReference type="Gene3D" id="2.70.70.10">
    <property type="entry name" value="Glucose Permease (Domain IIA)"/>
    <property type="match status" value="1"/>
</dbReference>
<feature type="compositionally biased region" description="Low complexity" evidence="2">
    <location>
        <begin position="110"/>
        <end position="119"/>
    </location>
</feature>
<dbReference type="RefSeq" id="WP_088755681.1">
    <property type="nucleotide sequence ID" value="NZ_NJGV01000011.1"/>
</dbReference>
<dbReference type="EMBL" id="NJGV01000011">
    <property type="protein sequence ID" value="OWY34076.1"/>
    <property type="molecule type" value="Genomic_DNA"/>
</dbReference>
<dbReference type="PANTHER" id="PTHR21666">
    <property type="entry name" value="PEPTIDASE-RELATED"/>
    <property type="match status" value="1"/>
</dbReference>
<feature type="region of interest" description="Disordered" evidence="2">
    <location>
        <begin position="82"/>
        <end position="150"/>
    </location>
</feature>
<feature type="domain" description="LysM" evidence="4">
    <location>
        <begin position="33"/>
        <end position="77"/>
    </location>
</feature>
<evidence type="ECO:0000256" key="3">
    <source>
        <dbReference type="SAM" id="SignalP"/>
    </source>
</evidence>
<dbReference type="CDD" id="cd12797">
    <property type="entry name" value="M23_peptidase"/>
    <property type="match status" value="1"/>
</dbReference>
<reference evidence="5 6" key="1">
    <citation type="journal article" date="2010" name="Int. J. Syst. Evol. Microbiol.">
        <title>Reclassification of Herbaspirillum putei as a later heterotypic synonym of Herbaspirillum huttiense, with the description of H. huttiense subsp. huttiense subsp. nov. and H. huttiense subsp. putei subsp. nov., comb. nov., and description of Herbaspirillum aquaticum sp. nov.</title>
        <authorList>
            <person name="Dobritsa A.P."/>
            <person name="Reddy M.C."/>
            <person name="Samadpour M."/>
        </authorList>
    </citation>
    <scope>NUCLEOTIDE SEQUENCE [LARGE SCALE GENOMIC DNA]</scope>
    <source>
        <strain evidence="5 6">IEH 4430</strain>
    </source>
</reference>
<dbReference type="SUPFAM" id="SSF51261">
    <property type="entry name" value="Duplicated hybrid motif"/>
    <property type="match status" value="1"/>
</dbReference>
<evidence type="ECO:0000259" key="4">
    <source>
        <dbReference type="PROSITE" id="PS51782"/>
    </source>
</evidence>
<dbReference type="PROSITE" id="PS51782">
    <property type="entry name" value="LYSM"/>
    <property type="match status" value="1"/>
</dbReference>
<dbReference type="Proteomes" id="UP000214747">
    <property type="component" value="Unassembled WGS sequence"/>
</dbReference>
<dbReference type="Pfam" id="PF01476">
    <property type="entry name" value="LysM"/>
    <property type="match status" value="1"/>
</dbReference>
<keyword evidence="5" id="KW-0449">Lipoprotein</keyword>
<dbReference type="InterPro" id="IPR018392">
    <property type="entry name" value="LysM"/>
</dbReference>
<dbReference type="SMART" id="SM00257">
    <property type="entry name" value="LysM"/>
    <property type="match status" value="1"/>
</dbReference>
<keyword evidence="6" id="KW-1185">Reference proteome</keyword>
<gene>
    <name evidence="5" type="ORF">CEJ45_13890</name>
</gene>
<name>A0A225SWM9_9BURK</name>
<dbReference type="PROSITE" id="PS51257">
    <property type="entry name" value="PROKAR_LIPOPROTEIN"/>
    <property type="match status" value="1"/>
</dbReference>
<dbReference type="CDD" id="cd00118">
    <property type="entry name" value="LysM"/>
    <property type="match status" value="1"/>
</dbReference>
<dbReference type="InterPro" id="IPR036779">
    <property type="entry name" value="LysM_dom_sf"/>
</dbReference>
<dbReference type="SUPFAM" id="SSF54106">
    <property type="entry name" value="LysM domain"/>
    <property type="match status" value="1"/>
</dbReference>
<evidence type="ECO:0000256" key="1">
    <source>
        <dbReference type="ARBA" id="ARBA00038420"/>
    </source>
</evidence>
<comment type="similarity">
    <text evidence="1">Belongs to the E.coli NlpD/Haemophilus LppB family.</text>
</comment>
<dbReference type="Pfam" id="PF01551">
    <property type="entry name" value="Peptidase_M23"/>
    <property type="match status" value="1"/>
</dbReference>
<feature type="chain" id="PRO_5012827327" evidence="3">
    <location>
        <begin position="29"/>
        <end position="252"/>
    </location>
</feature>
<sequence>MGQAYRFLGLLAAVPLASVLMLSGCASTADSDGYYTVKRGDTLYSIGRDFDQSPANLRTWNRLRNPDDLEVGQRILVRPPAGVVARTGAGQTPRASASSGADTTPRKNAGKPAAKPAPKAQDDDDAPAPADAKLDWMWPTQGKSAPSADSYKKGIDIAGTQGQTVVAAAAGKVTYAGHGIRGYGNMVIIKHTPQLLSVYAHNATITVKEGQMVTRGQQIATMGNSDTNKVKLYFEIRRNGKPVNVMALLPAR</sequence>
<comment type="caution">
    <text evidence="5">The sequence shown here is derived from an EMBL/GenBank/DDBJ whole genome shotgun (WGS) entry which is preliminary data.</text>
</comment>
<feature type="signal peptide" evidence="3">
    <location>
        <begin position="1"/>
        <end position="28"/>
    </location>
</feature>